<sequence length="244" mass="26357">MTIFRKTAVALLASLCAAASAWAGDFSTFQSLGFSPDGKVYAFEEFGVQDGSGFPYSNVYFIDTEKDVYLPGTPIRVRIDDEAAGIAKARAESRDNAKALSDKYNVLSNPGVLAAFNPMGEGGVDRKRIEYLQHAVEPTVGGAFALALEDIPLDMTDRCRDIAPDGIKGFRLKLVKNDGAAADTLVHEDKRVPESRNCAFSYQISGAVAFNAFNVEPVHVALVLVRSIGFEGADGRWIAVPFRP</sequence>
<dbReference type="RefSeq" id="WP_160784369.1">
    <property type="nucleotide sequence ID" value="NZ_CP086610.1"/>
</dbReference>
<accession>A0A6N8T8Z2</accession>
<gene>
    <name evidence="2" type="ORF">GR156_01200</name>
</gene>
<dbReference type="EMBL" id="WUML01000001">
    <property type="protein sequence ID" value="MXN98904.1"/>
    <property type="molecule type" value="Genomic_DNA"/>
</dbReference>
<evidence type="ECO:0000256" key="1">
    <source>
        <dbReference type="SAM" id="SignalP"/>
    </source>
</evidence>
<reference evidence="2 3" key="1">
    <citation type="submission" date="2019-12" db="EMBL/GenBank/DDBJ databases">
        <title>Shinella granuli gen. nov., sp. nov., and proposal of the reclassification of Zoogloea ramigera ATCC 19623 as Shinella zoogloeoides sp. nov.</title>
        <authorList>
            <person name="Gao J."/>
        </authorList>
    </citation>
    <scope>NUCLEOTIDE SEQUENCE [LARGE SCALE GENOMIC DNA]</scope>
    <source>
        <strain evidence="2 3">DSM 287</strain>
    </source>
</reference>
<keyword evidence="1" id="KW-0732">Signal</keyword>
<evidence type="ECO:0000313" key="3">
    <source>
        <dbReference type="Proteomes" id="UP000440304"/>
    </source>
</evidence>
<comment type="caution">
    <text evidence="2">The sequence shown here is derived from an EMBL/GenBank/DDBJ whole genome shotgun (WGS) entry which is preliminary data.</text>
</comment>
<feature type="chain" id="PRO_5026696226" evidence="1">
    <location>
        <begin position="24"/>
        <end position="244"/>
    </location>
</feature>
<evidence type="ECO:0000313" key="2">
    <source>
        <dbReference type="EMBL" id="MXN98904.1"/>
    </source>
</evidence>
<protein>
    <submittedName>
        <fullName evidence="2">DUF2259 domain-containing protein</fullName>
    </submittedName>
</protein>
<dbReference type="InterPro" id="IPR018725">
    <property type="entry name" value="DUF2259_secreted"/>
</dbReference>
<organism evidence="2 3">
    <name type="scientific">Shinella zoogloeoides</name>
    <name type="common">Crabtreella saccharophila</name>
    <dbReference type="NCBI Taxonomy" id="352475"/>
    <lineage>
        <taxon>Bacteria</taxon>
        <taxon>Pseudomonadati</taxon>
        <taxon>Pseudomonadota</taxon>
        <taxon>Alphaproteobacteria</taxon>
        <taxon>Hyphomicrobiales</taxon>
        <taxon>Rhizobiaceae</taxon>
        <taxon>Shinella</taxon>
    </lineage>
</organism>
<dbReference type="Pfam" id="PF10016">
    <property type="entry name" value="DUF2259"/>
    <property type="match status" value="1"/>
</dbReference>
<dbReference type="OrthoDB" id="65722at2"/>
<feature type="signal peptide" evidence="1">
    <location>
        <begin position="1"/>
        <end position="23"/>
    </location>
</feature>
<proteinExistence type="predicted"/>
<dbReference type="AlphaFoldDB" id="A0A6N8T8Z2"/>
<name>A0A6N8T8Z2_SHIZO</name>
<dbReference type="Proteomes" id="UP000440304">
    <property type="component" value="Unassembled WGS sequence"/>
</dbReference>